<comment type="caution">
    <text evidence="3">The sequence shown here is derived from an EMBL/GenBank/DDBJ whole genome shotgun (WGS) entry which is preliminary data.</text>
</comment>
<dbReference type="GO" id="GO:0006412">
    <property type="term" value="P:translation"/>
    <property type="evidence" value="ECO:0007669"/>
    <property type="project" value="InterPro"/>
</dbReference>
<proteinExistence type="inferred from homology"/>
<dbReference type="SUPFAM" id="SSF54189">
    <property type="entry name" value="Ribosomal proteins S24e, L23 and L15e"/>
    <property type="match status" value="1"/>
</dbReference>
<protein>
    <submittedName>
        <fullName evidence="3">Ribosomal protein S24</fullName>
    </submittedName>
</protein>
<dbReference type="FunCoup" id="A0A0B2ULC6">
    <property type="interactions" value="232"/>
</dbReference>
<dbReference type="Gene3D" id="3.30.70.3370">
    <property type="match status" value="1"/>
</dbReference>
<dbReference type="STRING" id="1354746.A0A0B2ULC6"/>
<dbReference type="InterPro" id="IPR012678">
    <property type="entry name" value="Ribosomal_uL23/eL15/eS24_sf"/>
</dbReference>
<dbReference type="RefSeq" id="XP_014563792.1">
    <property type="nucleotide sequence ID" value="XM_014708306.1"/>
</dbReference>
<reference evidence="3 4" key="1">
    <citation type="journal article" date="2014" name="MBio">
        <title>The Ordospora colligata genome; evolution of extreme reduction in microsporidia and host-to-parasite horizontal gene transfer.</title>
        <authorList>
            <person name="Pombert J.-F."/>
            <person name="Haag K.L."/>
            <person name="Beidas S."/>
            <person name="Ebert D."/>
            <person name="Keeling P.J."/>
        </authorList>
    </citation>
    <scope>NUCLEOTIDE SEQUENCE [LARGE SCALE GENOMIC DNA]</scope>
    <source>
        <strain evidence="3 4">OC4</strain>
    </source>
</reference>
<dbReference type="InterPro" id="IPR001976">
    <property type="entry name" value="Ribosomal_eS24"/>
</dbReference>
<dbReference type="HOGENOM" id="CLU_107248_2_0_1"/>
<dbReference type="Pfam" id="PF01282">
    <property type="entry name" value="Ribosomal_S24e"/>
    <property type="match status" value="1"/>
</dbReference>
<accession>A0A0B2ULC6</accession>
<dbReference type="InParanoid" id="A0A0B2ULC6"/>
<dbReference type="HAMAP" id="MF_00545">
    <property type="entry name" value="Ribosomal_eS24"/>
    <property type="match status" value="1"/>
</dbReference>
<evidence type="ECO:0000313" key="4">
    <source>
        <dbReference type="Proteomes" id="UP000031056"/>
    </source>
</evidence>
<dbReference type="PANTHER" id="PTHR10496">
    <property type="entry name" value="40S RIBOSOMAL PROTEIN S24"/>
    <property type="match status" value="1"/>
</dbReference>
<evidence type="ECO:0000313" key="3">
    <source>
        <dbReference type="EMBL" id="KHN69750.1"/>
    </source>
</evidence>
<organism evidence="3 4">
    <name type="scientific">Ordospora colligata OC4</name>
    <dbReference type="NCBI Taxonomy" id="1354746"/>
    <lineage>
        <taxon>Eukaryota</taxon>
        <taxon>Fungi</taxon>
        <taxon>Fungi incertae sedis</taxon>
        <taxon>Microsporidia</taxon>
        <taxon>Ordosporidae</taxon>
        <taxon>Ordospora</taxon>
    </lineage>
</organism>
<evidence type="ECO:0000256" key="2">
    <source>
        <dbReference type="ARBA" id="ARBA00023274"/>
    </source>
</evidence>
<sequence>MSLELEITGMRDNKLLSRKELEVVAHHPGMACPSKEEVRDKISELYQTNKKNIVIAGMNNRYGTHRSMMNARIYASADMLTQIEKKNIVAKMTRTEIKIKARRVRKDERKKSYKMFGTLRRNTRKAEKRSNK</sequence>
<dbReference type="Proteomes" id="UP000031056">
    <property type="component" value="Unassembled WGS sequence"/>
</dbReference>
<dbReference type="GO" id="GO:1990904">
    <property type="term" value="C:ribonucleoprotein complex"/>
    <property type="evidence" value="ECO:0007669"/>
    <property type="project" value="UniProtKB-KW"/>
</dbReference>
<keyword evidence="4" id="KW-1185">Reference proteome</keyword>
<keyword evidence="2" id="KW-0687">Ribonucleoprotein</keyword>
<dbReference type="GO" id="GO:0003735">
    <property type="term" value="F:structural constituent of ribosome"/>
    <property type="evidence" value="ECO:0007669"/>
    <property type="project" value="InterPro"/>
</dbReference>
<dbReference type="InterPro" id="IPR053709">
    <property type="entry name" value="eRP_eS24_sf"/>
</dbReference>
<dbReference type="GeneID" id="26261812"/>
<dbReference type="EMBL" id="JOKQ01000005">
    <property type="protein sequence ID" value="KHN69750.1"/>
    <property type="molecule type" value="Genomic_DNA"/>
</dbReference>
<dbReference type="OrthoDB" id="5571754at2759"/>
<keyword evidence="1 3" id="KW-0689">Ribosomal protein</keyword>
<dbReference type="AlphaFoldDB" id="A0A0B2ULC6"/>
<dbReference type="VEuPathDB" id="MicrosporidiaDB:M896_051590"/>
<name>A0A0B2ULC6_9MICR</name>
<dbReference type="GO" id="GO:0005840">
    <property type="term" value="C:ribosome"/>
    <property type="evidence" value="ECO:0007669"/>
    <property type="project" value="UniProtKB-KW"/>
</dbReference>
<evidence type="ECO:0000256" key="1">
    <source>
        <dbReference type="ARBA" id="ARBA00022980"/>
    </source>
</evidence>
<gene>
    <name evidence="3" type="ORF">M896_051590</name>
</gene>